<sequence length="362" mass="41467">MAPSWRDAILETLRASRPKRVAMDEIVAAVRRMPVGHLSDFEFNDRLAEALIVLEREGYLRRPKARHLRNSRTDLPQYVTAIRSDEDEKQTARRQTLDSLRNETAWEPTHMVVFAHTLRTREELERALQVNRYLIHRPPEPVLLPHRERALEIFGKEKALDNYVRRGLFGGRITLAVLDCFYCPEPLPFRPLALDPSDTADKPLLVVENSNTYWSCCRANATLHRYAAIVYGQGFKACAAERAAETASERANDGLAEIEHQTAAKGIRYFGDLDPTGIAIPCQINRYREERGLPPLEAERTLYRALLEKNLSVPYSRFQANDPTLARDWLGPELASPYLSNVERVRWPQEGLNVMDILDALR</sequence>
<evidence type="ECO:0008006" key="3">
    <source>
        <dbReference type="Google" id="ProtNLM"/>
    </source>
</evidence>
<dbReference type="Proteomes" id="UP000425960">
    <property type="component" value="Chromosome"/>
</dbReference>
<proteinExistence type="predicted"/>
<dbReference type="EMBL" id="AP021876">
    <property type="protein sequence ID" value="BBO84015.1"/>
    <property type="molecule type" value="Genomic_DNA"/>
</dbReference>
<name>A0A5K7ZUU5_9BACT</name>
<reference evidence="1 2" key="1">
    <citation type="submission" date="2019-11" db="EMBL/GenBank/DDBJ databases">
        <title>Comparative genomics of hydrocarbon-degrading Desulfosarcina strains.</title>
        <authorList>
            <person name="Watanabe M."/>
            <person name="Kojima H."/>
            <person name="Fukui M."/>
        </authorList>
    </citation>
    <scope>NUCLEOTIDE SEQUENCE [LARGE SCALE GENOMIC DNA]</scope>
    <source>
        <strain evidence="1 2">28bB2T</strain>
    </source>
</reference>
<dbReference type="AlphaFoldDB" id="A0A5K7ZUU5"/>
<dbReference type="RefSeq" id="WP_155324072.1">
    <property type="nucleotide sequence ID" value="NZ_AP021876.1"/>
</dbReference>
<accession>A0A5K7ZUU5</accession>
<organism evidence="1 2">
    <name type="scientific">Desulfosarcina ovata subsp. sediminis</name>
    <dbReference type="NCBI Taxonomy" id="885957"/>
    <lineage>
        <taxon>Bacteria</taxon>
        <taxon>Pseudomonadati</taxon>
        <taxon>Thermodesulfobacteriota</taxon>
        <taxon>Desulfobacteria</taxon>
        <taxon>Desulfobacterales</taxon>
        <taxon>Desulfosarcinaceae</taxon>
        <taxon>Desulfosarcina</taxon>
    </lineage>
</organism>
<protein>
    <recommendedName>
        <fullName evidence="3">Wadjet protein JetD C-terminal domain-containing protein</fullName>
    </recommendedName>
</protein>
<dbReference type="KEGG" id="dov:DSCO28_45810"/>
<gene>
    <name evidence="1" type="ORF">DSCO28_45810</name>
</gene>
<evidence type="ECO:0000313" key="1">
    <source>
        <dbReference type="EMBL" id="BBO84015.1"/>
    </source>
</evidence>
<evidence type="ECO:0000313" key="2">
    <source>
        <dbReference type="Proteomes" id="UP000425960"/>
    </source>
</evidence>